<dbReference type="Proteomes" id="UP001190700">
    <property type="component" value="Unassembled WGS sequence"/>
</dbReference>
<proteinExistence type="predicted"/>
<dbReference type="AlphaFoldDB" id="A0AAE0CGZ1"/>
<reference evidence="2 3" key="1">
    <citation type="journal article" date="2015" name="Genome Biol. Evol.">
        <title>Comparative Genomics of a Bacterivorous Green Alga Reveals Evolutionary Causalities and Consequences of Phago-Mixotrophic Mode of Nutrition.</title>
        <authorList>
            <person name="Burns J.A."/>
            <person name="Paasch A."/>
            <person name="Narechania A."/>
            <person name="Kim E."/>
        </authorList>
    </citation>
    <scope>NUCLEOTIDE SEQUENCE [LARGE SCALE GENOMIC DNA]</scope>
    <source>
        <strain evidence="2 3">PLY_AMNH</strain>
    </source>
</reference>
<feature type="compositionally biased region" description="Polar residues" evidence="1">
    <location>
        <begin position="46"/>
        <end position="57"/>
    </location>
</feature>
<keyword evidence="3" id="KW-1185">Reference proteome</keyword>
<evidence type="ECO:0000256" key="1">
    <source>
        <dbReference type="SAM" id="MobiDB-lite"/>
    </source>
</evidence>
<dbReference type="EMBL" id="LGRX02024519">
    <property type="protein sequence ID" value="KAK3253955.1"/>
    <property type="molecule type" value="Genomic_DNA"/>
</dbReference>
<evidence type="ECO:0000313" key="3">
    <source>
        <dbReference type="Proteomes" id="UP001190700"/>
    </source>
</evidence>
<comment type="caution">
    <text evidence="2">The sequence shown here is derived from an EMBL/GenBank/DDBJ whole genome shotgun (WGS) entry which is preliminary data.</text>
</comment>
<evidence type="ECO:0000313" key="2">
    <source>
        <dbReference type="EMBL" id="KAK3253955.1"/>
    </source>
</evidence>
<gene>
    <name evidence="2" type="ORF">CYMTET_36816</name>
</gene>
<name>A0AAE0CGZ1_9CHLO</name>
<feature type="region of interest" description="Disordered" evidence="1">
    <location>
        <begin position="1"/>
        <end position="91"/>
    </location>
</feature>
<accession>A0AAE0CGZ1</accession>
<organism evidence="2 3">
    <name type="scientific">Cymbomonas tetramitiformis</name>
    <dbReference type="NCBI Taxonomy" id="36881"/>
    <lineage>
        <taxon>Eukaryota</taxon>
        <taxon>Viridiplantae</taxon>
        <taxon>Chlorophyta</taxon>
        <taxon>Pyramimonadophyceae</taxon>
        <taxon>Pyramimonadales</taxon>
        <taxon>Pyramimonadaceae</taxon>
        <taxon>Cymbomonas</taxon>
    </lineage>
</organism>
<sequence length="348" mass="38103">MDIDAEREASRTDSNEENVDPAGGETTTLGSPAPVEPGHQLMTCVGDTTGQETTRVTASGGGGPTACPPASQPEPTFHSETPSVNAKPRASSGLPVDDLWNFRKIYSADGEFMNPCEVLGERVWTPPTFDASSETFRDLLASWHGEWTQIDLSAHGVSLFALAEFKSSTEAIGAEVPLITKWAHRWAMLFRDDANVTDLVRSVSLGAGWAFDADAVTMARENYVKEGFEHKVDKLHDEEVRHRRVVPIPDHIAAAVHGVGVVDKDHSNFEKVRVVHNYSENDDSSVNSATDIPQQKWQSVSDALAFLRPKYHMIKVDIKGAYRHASGRGASGRFEIPVWPSRRSGEIS</sequence>
<protein>
    <submittedName>
        <fullName evidence="2">Uncharacterized protein</fullName>
    </submittedName>
</protein>
<feature type="compositionally biased region" description="Basic and acidic residues" evidence="1">
    <location>
        <begin position="1"/>
        <end position="14"/>
    </location>
</feature>